<dbReference type="SMART" id="SM00382">
    <property type="entry name" value="AAA"/>
    <property type="match status" value="1"/>
</dbReference>
<dbReference type="InterPro" id="IPR015854">
    <property type="entry name" value="ABC_transpr_LolD-like"/>
</dbReference>
<keyword evidence="5 8" id="KW-0067">ATP-binding</keyword>
<keyword evidence="9" id="KW-1185">Reference proteome</keyword>
<keyword evidence="4" id="KW-0547">Nucleotide-binding</keyword>
<evidence type="ECO:0000313" key="8">
    <source>
        <dbReference type="EMBL" id="GGG33359.1"/>
    </source>
</evidence>
<keyword evidence="8" id="KW-0132">Cell division</keyword>
<dbReference type="InterPro" id="IPR003593">
    <property type="entry name" value="AAA+_ATPase"/>
</dbReference>
<name>A0A8J2ZBL5_9PROT</name>
<evidence type="ECO:0000313" key="9">
    <source>
        <dbReference type="Proteomes" id="UP000597507"/>
    </source>
</evidence>
<dbReference type="PROSITE" id="PS50893">
    <property type="entry name" value="ABC_TRANSPORTER_2"/>
    <property type="match status" value="1"/>
</dbReference>
<sequence length="290" mass="30256">MLRFTGVGLRYGAPARGSGSGFAAGSAPEALRDLTFTLPEGSFTWLLGPSGAGKSSVLRLMHCALRPTRGEVEILGVPLSRARRRDLVRLRRRIGAVHQDFRLLPQLSAFDNVALPLRLAGRGEAAIRAEVAELLAWVGLAAKQDALPEEMSGGEQQRVAIARAVITRPTLLIADEPTGNLDAAQARRLLALLIELNRIGTTVVVATHNEDLLARHPAPALRLQAGRLVEAPGMPEAGDADWDLRMPPPPGFDAVAGGTEGGRPPAPAPAAPGRHGAGPAGHGAGLGHGA</sequence>
<dbReference type="EMBL" id="BMKS01000005">
    <property type="protein sequence ID" value="GGG33359.1"/>
    <property type="molecule type" value="Genomic_DNA"/>
</dbReference>
<dbReference type="GO" id="GO:0005886">
    <property type="term" value="C:plasma membrane"/>
    <property type="evidence" value="ECO:0007669"/>
    <property type="project" value="TreeGrafter"/>
</dbReference>
<evidence type="ECO:0000256" key="5">
    <source>
        <dbReference type="ARBA" id="ARBA00022840"/>
    </source>
</evidence>
<comment type="function">
    <text evidence="1">Part of the ABC transporter FtsEX involved in cellular division. Important for assembly or stability of the septal ring.</text>
</comment>
<dbReference type="PROSITE" id="PS00211">
    <property type="entry name" value="ABC_TRANSPORTER_1"/>
    <property type="match status" value="1"/>
</dbReference>
<proteinExistence type="inferred from homology"/>
<dbReference type="Gene3D" id="3.40.50.300">
    <property type="entry name" value="P-loop containing nucleotide triphosphate hydrolases"/>
    <property type="match status" value="1"/>
</dbReference>
<dbReference type="FunFam" id="3.40.50.300:FF:000056">
    <property type="entry name" value="Cell division ATP-binding protein FtsE"/>
    <property type="match status" value="1"/>
</dbReference>
<dbReference type="GO" id="GO:0022857">
    <property type="term" value="F:transmembrane transporter activity"/>
    <property type="evidence" value="ECO:0007669"/>
    <property type="project" value="TreeGrafter"/>
</dbReference>
<feature type="region of interest" description="Disordered" evidence="6">
    <location>
        <begin position="235"/>
        <end position="290"/>
    </location>
</feature>
<comment type="similarity">
    <text evidence="2">Belongs to the ABC transporter superfamily.</text>
</comment>
<reference evidence="8 9" key="1">
    <citation type="journal article" date="2014" name="Int. J. Syst. Evol. Microbiol.">
        <title>Complete genome sequence of Corynebacterium casei LMG S-19264T (=DSM 44701T), isolated from a smear-ripened cheese.</title>
        <authorList>
            <consortium name="US DOE Joint Genome Institute (JGI-PGF)"/>
            <person name="Walter F."/>
            <person name="Albersmeier A."/>
            <person name="Kalinowski J."/>
            <person name="Ruckert C."/>
        </authorList>
    </citation>
    <scope>NUCLEOTIDE SEQUENCE [LARGE SCALE GENOMIC DNA]</scope>
    <source>
        <strain evidence="8 9">CGMCC 1.16330</strain>
    </source>
</reference>
<dbReference type="SUPFAM" id="SSF52540">
    <property type="entry name" value="P-loop containing nucleoside triphosphate hydrolases"/>
    <property type="match status" value="1"/>
</dbReference>
<evidence type="ECO:0000256" key="6">
    <source>
        <dbReference type="SAM" id="MobiDB-lite"/>
    </source>
</evidence>
<evidence type="ECO:0000256" key="3">
    <source>
        <dbReference type="ARBA" id="ARBA00020019"/>
    </source>
</evidence>
<protein>
    <recommendedName>
        <fullName evidence="3">Cell division ATP-binding protein FtsE</fullName>
    </recommendedName>
</protein>
<dbReference type="Proteomes" id="UP000597507">
    <property type="component" value="Unassembled WGS sequence"/>
</dbReference>
<dbReference type="InterPro" id="IPR003439">
    <property type="entry name" value="ABC_transporter-like_ATP-bd"/>
</dbReference>
<evidence type="ECO:0000256" key="1">
    <source>
        <dbReference type="ARBA" id="ARBA00002579"/>
    </source>
</evidence>
<dbReference type="AlphaFoldDB" id="A0A8J2ZBL5"/>
<gene>
    <name evidence="8" type="ORF">GCM10010964_21540</name>
</gene>
<dbReference type="Pfam" id="PF00005">
    <property type="entry name" value="ABC_tran"/>
    <property type="match status" value="1"/>
</dbReference>
<dbReference type="RefSeq" id="WP_188900018.1">
    <property type="nucleotide sequence ID" value="NZ_BMKS01000005.1"/>
</dbReference>
<keyword evidence="8" id="KW-0131">Cell cycle</keyword>
<dbReference type="PANTHER" id="PTHR24220">
    <property type="entry name" value="IMPORT ATP-BINDING PROTEIN"/>
    <property type="match status" value="1"/>
</dbReference>
<dbReference type="PANTHER" id="PTHR24220:SF470">
    <property type="entry name" value="CELL DIVISION ATP-BINDING PROTEIN FTSE"/>
    <property type="match status" value="1"/>
</dbReference>
<dbReference type="GO" id="GO:0016887">
    <property type="term" value="F:ATP hydrolysis activity"/>
    <property type="evidence" value="ECO:0007669"/>
    <property type="project" value="InterPro"/>
</dbReference>
<evidence type="ECO:0000259" key="7">
    <source>
        <dbReference type="PROSITE" id="PS50893"/>
    </source>
</evidence>
<dbReference type="GO" id="GO:0051301">
    <property type="term" value="P:cell division"/>
    <property type="evidence" value="ECO:0007669"/>
    <property type="project" value="UniProtKB-KW"/>
</dbReference>
<evidence type="ECO:0000256" key="2">
    <source>
        <dbReference type="ARBA" id="ARBA00005417"/>
    </source>
</evidence>
<accession>A0A8J2ZBL5</accession>
<dbReference type="InterPro" id="IPR027417">
    <property type="entry name" value="P-loop_NTPase"/>
</dbReference>
<comment type="caution">
    <text evidence="8">The sequence shown here is derived from an EMBL/GenBank/DDBJ whole genome shotgun (WGS) entry which is preliminary data.</text>
</comment>
<dbReference type="GO" id="GO:0005524">
    <property type="term" value="F:ATP binding"/>
    <property type="evidence" value="ECO:0007669"/>
    <property type="project" value="UniProtKB-KW"/>
</dbReference>
<organism evidence="8 9">
    <name type="scientific">Caldovatus sediminis</name>
    <dbReference type="NCBI Taxonomy" id="2041189"/>
    <lineage>
        <taxon>Bacteria</taxon>
        <taxon>Pseudomonadati</taxon>
        <taxon>Pseudomonadota</taxon>
        <taxon>Alphaproteobacteria</taxon>
        <taxon>Acetobacterales</taxon>
        <taxon>Roseomonadaceae</taxon>
        <taxon>Caldovatus</taxon>
    </lineage>
</organism>
<feature type="domain" description="ABC transporter" evidence="7">
    <location>
        <begin position="2"/>
        <end position="250"/>
    </location>
</feature>
<dbReference type="InterPro" id="IPR017871">
    <property type="entry name" value="ABC_transporter-like_CS"/>
</dbReference>
<feature type="compositionally biased region" description="Gly residues" evidence="6">
    <location>
        <begin position="275"/>
        <end position="290"/>
    </location>
</feature>
<evidence type="ECO:0000256" key="4">
    <source>
        <dbReference type="ARBA" id="ARBA00022741"/>
    </source>
</evidence>